<dbReference type="OMA" id="RLCHNDG"/>
<dbReference type="Proteomes" id="UP000091967">
    <property type="component" value="Unassembled WGS sequence"/>
</dbReference>
<feature type="region of interest" description="Disordered" evidence="1">
    <location>
        <begin position="639"/>
        <end position="746"/>
    </location>
</feature>
<dbReference type="STRING" id="36050.A0A1B8AKT4"/>
<dbReference type="EMBL" id="LYXU01000003">
    <property type="protein sequence ID" value="OBS21077.1"/>
    <property type="molecule type" value="Genomic_DNA"/>
</dbReference>
<comment type="caution">
    <text evidence="2">The sequence shown here is derived from an EMBL/GenBank/DDBJ whole genome shotgun (WGS) entry which is preliminary data.</text>
</comment>
<feature type="region of interest" description="Disordered" evidence="1">
    <location>
        <begin position="83"/>
        <end position="282"/>
    </location>
</feature>
<feature type="compositionally biased region" description="Polar residues" evidence="1">
    <location>
        <begin position="161"/>
        <end position="173"/>
    </location>
</feature>
<name>A0A1B8AKT4_FUSPO</name>
<dbReference type="InterPro" id="IPR018822">
    <property type="entry name" value="UPF0646"/>
</dbReference>
<feature type="compositionally biased region" description="Basic and acidic residues" evidence="1">
    <location>
        <begin position="121"/>
        <end position="147"/>
    </location>
</feature>
<evidence type="ECO:0000313" key="3">
    <source>
        <dbReference type="Proteomes" id="UP000091967"/>
    </source>
</evidence>
<reference evidence="2 3" key="1">
    <citation type="submission" date="2016-06" db="EMBL/GenBank/DDBJ databases">
        <title>Living apart together: crosstalk between the core and supernumerary genomes in a fungal plant pathogen.</title>
        <authorList>
            <person name="Vanheule A."/>
            <person name="Audenaert K."/>
            <person name="Warris S."/>
            <person name="Van De Geest H."/>
            <person name="Schijlen E."/>
            <person name="Hofte M."/>
            <person name="De Saeger S."/>
            <person name="Haesaert G."/>
            <person name="Waalwijk C."/>
            <person name="Van Der Lee T."/>
        </authorList>
    </citation>
    <scope>NUCLEOTIDE SEQUENCE [LARGE SCALE GENOMIC DNA]</scope>
    <source>
        <strain evidence="2 3">2516</strain>
    </source>
</reference>
<protein>
    <submittedName>
        <fullName evidence="2">Uncharacterized protein</fullName>
    </submittedName>
</protein>
<dbReference type="Pfam" id="PF10336">
    <property type="entry name" value="DUF2420"/>
    <property type="match status" value="1"/>
</dbReference>
<proteinExistence type="predicted"/>
<accession>A0A1B8AKT4</accession>
<feature type="compositionally biased region" description="Acidic residues" evidence="1">
    <location>
        <begin position="698"/>
        <end position="715"/>
    </location>
</feature>
<dbReference type="AlphaFoldDB" id="A0A1B8AKT4"/>
<organism evidence="2 3">
    <name type="scientific">Fusarium poae</name>
    <dbReference type="NCBI Taxonomy" id="36050"/>
    <lineage>
        <taxon>Eukaryota</taxon>
        <taxon>Fungi</taxon>
        <taxon>Dikarya</taxon>
        <taxon>Ascomycota</taxon>
        <taxon>Pezizomycotina</taxon>
        <taxon>Sordariomycetes</taxon>
        <taxon>Hypocreomycetidae</taxon>
        <taxon>Hypocreales</taxon>
        <taxon>Nectriaceae</taxon>
        <taxon>Fusarium</taxon>
    </lineage>
</organism>
<gene>
    <name evidence="2" type="ORF">FPOA_07417</name>
</gene>
<evidence type="ECO:0000313" key="2">
    <source>
        <dbReference type="EMBL" id="OBS21077.1"/>
    </source>
</evidence>
<feature type="compositionally biased region" description="Acidic residues" evidence="1">
    <location>
        <begin position="729"/>
        <end position="738"/>
    </location>
</feature>
<keyword evidence="3" id="KW-1185">Reference proteome</keyword>
<evidence type="ECO:0000256" key="1">
    <source>
        <dbReference type="SAM" id="MobiDB-lite"/>
    </source>
</evidence>
<feature type="compositionally biased region" description="Low complexity" evidence="1">
    <location>
        <begin position="650"/>
        <end position="666"/>
    </location>
</feature>
<feature type="region of interest" description="Disordered" evidence="1">
    <location>
        <begin position="495"/>
        <end position="539"/>
    </location>
</feature>
<feature type="compositionally biased region" description="Acidic residues" evidence="1">
    <location>
        <begin position="515"/>
        <end position="537"/>
    </location>
</feature>
<feature type="compositionally biased region" description="Basic and acidic residues" evidence="1">
    <location>
        <begin position="265"/>
        <end position="274"/>
    </location>
</feature>
<sequence length="746" mass="82244">MTEIEMELDMAKSGFDGRNEDDMIDFDTEMADSAQDLEKLDGNLEGVDREMDEDEDVMNHHTYETNGMMGEDVEFDLHDVDDTAHSSEPVDYEVSEAPELQKQEPAVIAQSSNEEEQEYDSNPRDPNETTTQRDDIPDDGASTHEIDYEFEEDAELDKPQQDVTTETANQPTDSGEEQATDLAASHKIQEPGDSTPVPEQDAAEQVLEEKHASSSHADQDEFLDPQEVPAEHEGSVFENVEAADLAVDDHEQVDASNSNQEFYEEEHTVSHEEVIAPGTEQDLETIGEVKVTEDDGYEVGEDEHNEDQLIDPQHAELSASDDDLNGKPNDEFPAITVQYKGDEFPMFSTTTNSFFADTSVLDQPLEELLAGLRTELENEIAADDDLVLQVDELGLELSEATQGELMTNVTFRQVLEIFDLLVKNQDPDSSRIMYTYLFTKPNAEKRLESLFESATAGKGLDEVIHLFETPMTVDTGMLETAATIDGVHEELDEFDSPVDENAGDGENGNDHHDEEGEAEEAEETEEEGEAEAEVDDEYSAKEHANLDTAILEVQEAASHEGAGPDDKEITTETQVATPASASINAEALLEVIEEPNAVIENEGHEQNAHAESDADPFANFDLDDDAEVNDNVVAEATEEIEETEEGGFGEPEVTSAQTNGTSTTTTLQEEEDAAFFNIDLGEVSTEAEATGKANTGENDLDEIDWRDEPEADDQEPTTPSAAGKRSRGDDDEHDAEVEQDAKRRRP</sequence>